<dbReference type="Pfam" id="PF05726">
    <property type="entry name" value="Pirin_C"/>
    <property type="match status" value="1"/>
</dbReference>
<proteinExistence type="inferred from homology"/>
<evidence type="ECO:0000256" key="1">
    <source>
        <dbReference type="ARBA" id="ARBA00008416"/>
    </source>
</evidence>
<dbReference type="RefSeq" id="WP_339088201.1">
    <property type="nucleotide sequence ID" value="NZ_LR743507.1"/>
</dbReference>
<keyword evidence="6" id="KW-0223">Dioxygenase</keyword>
<dbReference type="SUPFAM" id="SSF51182">
    <property type="entry name" value="RmlC-like cupins"/>
    <property type="match status" value="1"/>
</dbReference>
<dbReference type="InterPro" id="IPR008778">
    <property type="entry name" value="Pirin_C_dom"/>
</dbReference>
<gene>
    <name evidence="6" type="primary">yhhW_2</name>
    <name evidence="6" type="ORF">VVAX_00445</name>
</gene>
<accession>A0A679IMG8</accession>
<dbReference type="EMBL" id="LR743507">
    <property type="protein sequence ID" value="CAA2099851.1"/>
    <property type="molecule type" value="Genomic_DNA"/>
</dbReference>
<keyword evidence="6" id="KW-0560">Oxidoreductase</keyword>
<evidence type="ECO:0000313" key="6">
    <source>
        <dbReference type="EMBL" id="CAA2099851.1"/>
    </source>
</evidence>
<dbReference type="AlphaFoldDB" id="A0A679IMG8"/>
<dbReference type="InterPro" id="IPR003829">
    <property type="entry name" value="Pirin_N_dom"/>
</dbReference>
<dbReference type="InterPro" id="IPR011051">
    <property type="entry name" value="RmlC_Cupin_sf"/>
</dbReference>
<dbReference type="InterPro" id="IPR012093">
    <property type="entry name" value="Pirin"/>
</dbReference>
<feature type="domain" description="Pirin N-terminal" evidence="4">
    <location>
        <begin position="71"/>
        <end position="146"/>
    </location>
</feature>
<dbReference type="InterPro" id="IPR014710">
    <property type="entry name" value="RmlC-like_jellyroll"/>
</dbReference>
<protein>
    <submittedName>
        <fullName evidence="6">Quercetin 2,3-dioxygenase</fullName>
        <ecNumber evidence="6">1.13.11.24</ecNumber>
    </submittedName>
</protein>
<reference evidence="6" key="1">
    <citation type="submission" date="2019-12" db="EMBL/GenBank/DDBJ databases">
        <authorList>
            <person name="Cremers G."/>
        </authorList>
    </citation>
    <scope>NUCLEOTIDE SEQUENCE</scope>
    <source>
        <strain evidence="6">Vvax</strain>
    </source>
</reference>
<comment type="similarity">
    <text evidence="1 2">Belongs to the pirin family.</text>
</comment>
<dbReference type="PANTHER" id="PTHR13903:SF8">
    <property type="entry name" value="PIRIN"/>
    <property type="match status" value="1"/>
</dbReference>
<name>A0A679IMG8_VARPD</name>
<evidence type="ECO:0000259" key="5">
    <source>
        <dbReference type="Pfam" id="PF05726"/>
    </source>
</evidence>
<dbReference type="Gene3D" id="2.60.120.10">
    <property type="entry name" value="Jelly Rolls"/>
    <property type="match status" value="2"/>
</dbReference>
<dbReference type="GO" id="GO:0008127">
    <property type="term" value="F:quercetin 2,3-dioxygenase activity"/>
    <property type="evidence" value="ECO:0007669"/>
    <property type="project" value="UniProtKB-EC"/>
</dbReference>
<sequence>MSEEDNKSLSPIVQIAPLGFPWQTIDPFLFCVYHDDAYPQGNGRMGPAASLAGRQIGQDFSRKDGWSMYHGDAVPGFPSHPHRGFETVTIVRKGLVDHSDSLGATARFGGGDVQWLTAGKGIVHSEMFPLLDAAAPNPLELFQIWLNLPARSKMAEPHFTMFWSDAIPRFASDDAKGGRTEVAVIAGRLGDAAAGTQPIQPLAPPPDSWAAQADADVAIWTLKMAPGAQWTLPAAAGEGTRRMLYFFKGAAANVAGRRVQGPVAIELRADMAVELANGPDDTAEFLVLQGRPIAEPVVQYGPFVMNTQAEISQTMADYRRTQFGGWPFGDTAPVHGMQAARFARHPGGREELPAPPAAAVKGS</sequence>
<dbReference type="EC" id="1.13.11.24" evidence="6"/>
<organism evidence="6">
    <name type="scientific">Variovorax paradoxus</name>
    <dbReference type="NCBI Taxonomy" id="34073"/>
    <lineage>
        <taxon>Bacteria</taxon>
        <taxon>Pseudomonadati</taxon>
        <taxon>Pseudomonadota</taxon>
        <taxon>Betaproteobacteria</taxon>
        <taxon>Burkholderiales</taxon>
        <taxon>Comamonadaceae</taxon>
        <taxon>Variovorax</taxon>
    </lineage>
</organism>
<dbReference type="CDD" id="cd02909">
    <property type="entry name" value="cupin_pirin_N"/>
    <property type="match status" value="1"/>
</dbReference>
<evidence type="ECO:0000256" key="2">
    <source>
        <dbReference type="RuleBase" id="RU003457"/>
    </source>
</evidence>
<dbReference type="PANTHER" id="PTHR13903">
    <property type="entry name" value="PIRIN-RELATED"/>
    <property type="match status" value="1"/>
</dbReference>
<evidence type="ECO:0000256" key="3">
    <source>
        <dbReference type="SAM" id="MobiDB-lite"/>
    </source>
</evidence>
<dbReference type="Pfam" id="PF02678">
    <property type="entry name" value="Pirin"/>
    <property type="match status" value="1"/>
</dbReference>
<feature type="domain" description="Pirin C-terminal" evidence="5">
    <location>
        <begin position="220"/>
        <end position="324"/>
    </location>
</feature>
<evidence type="ECO:0000259" key="4">
    <source>
        <dbReference type="Pfam" id="PF02678"/>
    </source>
</evidence>
<feature type="region of interest" description="Disordered" evidence="3">
    <location>
        <begin position="344"/>
        <end position="363"/>
    </location>
</feature>